<name>A0A6N8FNR9_9CHRO</name>
<dbReference type="Proteomes" id="UP000441797">
    <property type="component" value="Unassembled WGS sequence"/>
</dbReference>
<dbReference type="OrthoDB" id="425562at2"/>
<reference evidence="2 3" key="1">
    <citation type="journal article" date="2019" name="Front. Microbiol.">
        <title>Genomic Features for Desiccation Tolerance and Sugar Biosynthesis in the Extremophile Gloeocapsopsis sp. UTEX B3054.</title>
        <authorList>
            <person name="Urrejola C."/>
            <person name="Alcorta J."/>
            <person name="Salas L."/>
            <person name="Vasquez M."/>
            <person name="Polz M.F."/>
            <person name="Vicuna R."/>
            <person name="Diez B."/>
        </authorList>
    </citation>
    <scope>NUCLEOTIDE SEQUENCE [LARGE SCALE GENOMIC DNA]</scope>
    <source>
        <strain evidence="2 3">1H9</strain>
    </source>
</reference>
<accession>A0A6N8FNR9</accession>
<proteinExistence type="predicted"/>
<dbReference type="AlphaFoldDB" id="A0A6N8FNR9"/>
<sequence length="120" mass="13305">MEEKIPASFTLLEETLSQQIRALYTSQLGHSPQKVICNLLDKTLTILVEHAMTPPERLLIESGKHDLVEEVRWNLCKAIEPHLKAIIEAVVKVPVVDLIGTSNIDSDRTSITAVLAAKPQ</sequence>
<dbReference type="InterPro" id="IPR018745">
    <property type="entry name" value="MpsC"/>
</dbReference>
<evidence type="ECO:0000313" key="2">
    <source>
        <dbReference type="EMBL" id="MUL34871.1"/>
    </source>
</evidence>
<keyword evidence="3" id="KW-1185">Reference proteome</keyword>
<dbReference type="EMBL" id="NAPY01000001">
    <property type="protein sequence ID" value="MUL34871.1"/>
    <property type="molecule type" value="Genomic_DNA"/>
</dbReference>
<gene>
    <name evidence="2" type="ORF">BWI75_00465</name>
</gene>
<dbReference type="Pfam" id="PF10057">
    <property type="entry name" value="MpsC"/>
    <property type="match status" value="1"/>
</dbReference>
<feature type="domain" description="Na+-translocating membrane potential-generating system MpsC" evidence="1">
    <location>
        <begin position="12"/>
        <end position="116"/>
    </location>
</feature>
<protein>
    <recommendedName>
        <fullName evidence="1">Na+-translocating membrane potential-generating system MpsC domain-containing protein</fullName>
    </recommendedName>
</protein>
<evidence type="ECO:0000259" key="1">
    <source>
        <dbReference type="Pfam" id="PF10057"/>
    </source>
</evidence>
<evidence type="ECO:0000313" key="3">
    <source>
        <dbReference type="Proteomes" id="UP000441797"/>
    </source>
</evidence>
<dbReference type="RefSeq" id="WP_105220303.1">
    <property type="nucleotide sequence ID" value="NZ_CAWNSU010000059.1"/>
</dbReference>
<comment type="caution">
    <text evidence="2">The sequence shown here is derived from an EMBL/GenBank/DDBJ whole genome shotgun (WGS) entry which is preliminary data.</text>
</comment>
<organism evidence="2 3">
    <name type="scientific">Gloeocapsopsis dulcis AAB1 = 1H9</name>
    <dbReference type="NCBI Taxonomy" id="1433147"/>
    <lineage>
        <taxon>Bacteria</taxon>
        <taxon>Bacillati</taxon>
        <taxon>Cyanobacteriota</taxon>
        <taxon>Cyanophyceae</taxon>
        <taxon>Oscillatoriophycideae</taxon>
        <taxon>Chroococcales</taxon>
        <taxon>Chroococcaceae</taxon>
        <taxon>Gloeocapsopsis</taxon>
        <taxon>Gloeocapsopsis dulcis</taxon>
    </lineage>
</organism>